<comment type="caution">
    <text evidence="3">The sequence shown here is derived from an EMBL/GenBank/DDBJ whole genome shotgun (WGS) entry which is preliminary data.</text>
</comment>
<gene>
    <name evidence="3" type="ORF">S03H2_44543</name>
</gene>
<dbReference type="PANTHER" id="PTHR43073:SF2">
    <property type="entry name" value="DIHYDROPYRIMIDINE DEHYDROGENASE [NADP(+)]"/>
    <property type="match status" value="1"/>
</dbReference>
<name>X1H1J2_9ZZZZ</name>
<dbReference type="InterPro" id="IPR023359">
    <property type="entry name" value="Dihydro_DH_chainA_dom2"/>
</dbReference>
<dbReference type="Gene3D" id="3.20.20.70">
    <property type="entry name" value="Aldolase class I"/>
    <property type="match status" value="1"/>
</dbReference>
<dbReference type="GO" id="GO:0050661">
    <property type="term" value="F:NADP binding"/>
    <property type="evidence" value="ECO:0007669"/>
    <property type="project" value="TreeGrafter"/>
</dbReference>
<evidence type="ECO:0000259" key="2">
    <source>
        <dbReference type="Pfam" id="PF01180"/>
    </source>
</evidence>
<dbReference type="InterPro" id="IPR005720">
    <property type="entry name" value="Dihydroorotate_DH_cat"/>
</dbReference>
<dbReference type="InterPro" id="IPR013785">
    <property type="entry name" value="Aldolase_TIM"/>
</dbReference>
<dbReference type="EMBL" id="BARU01027858">
    <property type="protein sequence ID" value="GAH64006.1"/>
    <property type="molecule type" value="Genomic_DNA"/>
</dbReference>
<keyword evidence="1" id="KW-0560">Oxidoreductase</keyword>
<feature type="domain" description="Dihydroorotate dehydrogenase catalytic" evidence="2">
    <location>
        <begin position="68"/>
        <end position="205"/>
    </location>
</feature>
<reference evidence="3" key="1">
    <citation type="journal article" date="2014" name="Front. Microbiol.">
        <title>High frequency of phylogenetically diverse reductive dehalogenase-homologous genes in deep subseafloor sedimentary metagenomes.</title>
        <authorList>
            <person name="Kawai M."/>
            <person name="Futagami T."/>
            <person name="Toyoda A."/>
            <person name="Takaki Y."/>
            <person name="Nishi S."/>
            <person name="Hori S."/>
            <person name="Arai W."/>
            <person name="Tsubouchi T."/>
            <person name="Morono Y."/>
            <person name="Uchiyama I."/>
            <person name="Ito T."/>
            <person name="Fujiyama A."/>
            <person name="Inagaki F."/>
            <person name="Takami H."/>
        </authorList>
    </citation>
    <scope>NUCLEOTIDE SEQUENCE</scope>
    <source>
        <strain evidence="3">Expedition CK06-06</strain>
    </source>
</reference>
<dbReference type="GO" id="GO:0017113">
    <property type="term" value="F:dihydropyrimidine dehydrogenase (NADP+) activity"/>
    <property type="evidence" value="ECO:0007669"/>
    <property type="project" value="TreeGrafter"/>
</dbReference>
<dbReference type="Gene3D" id="2.30.26.10">
    <property type="entry name" value="Dihydroorotate Dehydrogenase A, chain A, domain 2"/>
    <property type="match status" value="1"/>
</dbReference>
<dbReference type="GO" id="GO:0005737">
    <property type="term" value="C:cytoplasm"/>
    <property type="evidence" value="ECO:0007669"/>
    <property type="project" value="InterPro"/>
</dbReference>
<dbReference type="Pfam" id="PF01180">
    <property type="entry name" value="DHO_dh"/>
    <property type="match status" value="1"/>
</dbReference>
<dbReference type="GO" id="GO:0002058">
    <property type="term" value="F:uracil binding"/>
    <property type="evidence" value="ECO:0007669"/>
    <property type="project" value="TreeGrafter"/>
</dbReference>
<proteinExistence type="predicted"/>
<sequence length="269" mass="28815">FLINCEKWADSEADLWFKREIPMAKDAGAVVIASVGHTLPEAEALVEDCEKARADFIELVSYTEDALLPMLEAAKKRVSIPVICKMSGNWPDPVGTAKKCLEAGADAISAIDSIGPTLKINIKKARPEMYSADGYGWLSGGAIRPIALRIASEIARNGCNNLIGIGGVTCAEDAIEYLMIGAGAIGVCSIAILRGIEEFTKLCNNTSVLLAELGYNSISAVKGVALPNFPKEEKFAKLEFNYEPDYAPCQTACPAGVNVPLYLDKIRKG</sequence>
<dbReference type="GO" id="GO:0006212">
    <property type="term" value="P:uracil catabolic process"/>
    <property type="evidence" value="ECO:0007669"/>
    <property type="project" value="TreeGrafter"/>
</dbReference>
<accession>X1H1J2</accession>
<organism evidence="3">
    <name type="scientific">marine sediment metagenome</name>
    <dbReference type="NCBI Taxonomy" id="412755"/>
    <lineage>
        <taxon>unclassified sequences</taxon>
        <taxon>metagenomes</taxon>
        <taxon>ecological metagenomes</taxon>
    </lineage>
</organism>
<evidence type="ECO:0000313" key="3">
    <source>
        <dbReference type="EMBL" id="GAH64006.1"/>
    </source>
</evidence>
<dbReference type="AlphaFoldDB" id="X1H1J2"/>
<feature type="non-terminal residue" evidence="3">
    <location>
        <position position="1"/>
    </location>
</feature>
<dbReference type="SUPFAM" id="SSF51395">
    <property type="entry name" value="FMN-linked oxidoreductases"/>
    <property type="match status" value="1"/>
</dbReference>
<dbReference type="GO" id="GO:0006210">
    <property type="term" value="P:thymine catabolic process"/>
    <property type="evidence" value="ECO:0007669"/>
    <property type="project" value="TreeGrafter"/>
</dbReference>
<protein>
    <recommendedName>
        <fullName evidence="2">Dihydroorotate dehydrogenase catalytic domain-containing protein</fullName>
    </recommendedName>
</protein>
<evidence type="ECO:0000256" key="1">
    <source>
        <dbReference type="ARBA" id="ARBA00023002"/>
    </source>
</evidence>
<dbReference type="PANTHER" id="PTHR43073">
    <property type="entry name" value="DIHYDROPYRIMIDINE DEHYDROGENASE [NADP(+)]"/>
    <property type="match status" value="1"/>
</dbReference>
<feature type="non-terminal residue" evidence="3">
    <location>
        <position position="269"/>
    </location>
</feature>